<dbReference type="GO" id="GO:0046872">
    <property type="term" value="F:metal ion binding"/>
    <property type="evidence" value="ECO:0007669"/>
    <property type="project" value="UniProtKB-KW"/>
</dbReference>
<dbReference type="GO" id="GO:0005829">
    <property type="term" value="C:cytosol"/>
    <property type="evidence" value="ECO:0007669"/>
    <property type="project" value="TreeGrafter"/>
</dbReference>
<organism evidence="3 4">
    <name type="scientific">Rosa chinensis</name>
    <name type="common">China rose</name>
    <dbReference type="NCBI Taxonomy" id="74649"/>
    <lineage>
        <taxon>Eukaryota</taxon>
        <taxon>Viridiplantae</taxon>
        <taxon>Streptophyta</taxon>
        <taxon>Embryophyta</taxon>
        <taxon>Tracheophyta</taxon>
        <taxon>Spermatophyta</taxon>
        <taxon>Magnoliopsida</taxon>
        <taxon>eudicotyledons</taxon>
        <taxon>Gunneridae</taxon>
        <taxon>Pentapetalae</taxon>
        <taxon>rosids</taxon>
        <taxon>fabids</taxon>
        <taxon>Rosales</taxon>
        <taxon>Rosaceae</taxon>
        <taxon>Rosoideae</taxon>
        <taxon>Rosoideae incertae sedis</taxon>
        <taxon>Rosa</taxon>
    </lineage>
</organism>
<dbReference type="STRING" id="74649.A0A2P6RGK7"/>
<accession>A0A2P6RGK7</accession>
<proteinExistence type="predicted"/>
<dbReference type="InterPro" id="IPR050626">
    <property type="entry name" value="Peptidase_M16"/>
</dbReference>
<dbReference type="Gene3D" id="3.30.830.10">
    <property type="entry name" value="Metalloenzyme, LuxS/M16 peptidase-like"/>
    <property type="match status" value="1"/>
</dbReference>
<evidence type="ECO:0000259" key="2">
    <source>
        <dbReference type="Pfam" id="PF16187"/>
    </source>
</evidence>
<dbReference type="PANTHER" id="PTHR43690:SF18">
    <property type="entry name" value="INSULIN-DEGRADING ENZYME-RELATED"/>
    <property type="match status" value="1"/>
</dbReference>
<dbReference type="InterPro" id="IPR032632">
    <property type="entry name" value="Peptidase_M16_M"/>
</dbReference>
<keyword evidence="1" id="KW-0479">Metal-binding</keyword>
<sequence>MKSEIDGSENPRYMSLASFALLDTSLYVNNYYPELKLWGFNDKLPALLSTILTTTKNFLPTYDCFKVIKENMERLIKNTNMKPPSHAEYLKLQVLYQRFYDVDDQLHVLNGLSVSDVKSFIPELWSQLYIEGLGHGNLLEEAISLLNMVKTIFSGQPLPTELMLKNNCICLAPDANLIRDVSVKYKTETNSVIQLYFQIERAVGLSPPD</sequence>
<name>A0A2P6RGK7_ROSCH</name>
<comment type="caution">
    <text evidence="3">The sequence shown here is derived from an EMBL/GenBank/DDBJ whole genome shotgun (WGS) entry which is preliminary data.</text>
</comment>
<gene>
    <name evidence="3" type="ORF">RchiOBHm_Chr3g0492731</name>
</gene>
<evidence type="ECO:0000313" key="4">
    <source>
        <dbReference type="Proteomes" id="UP000238479"/>
    </source>
</evidence>
<keyword evidence="3" id="KW-0378">Hydrolase</keyword>
<evidence type="ECO:0000256" key="1">
    <source>
        <dbReference type="ARBA" id="ARBA00022723"/>
    </source>
</evidence>
<keyword evidence="4" id="KW-1185">Reference proteome</keyword>
<dbReference type="Gramene" id="PRQ45561">
    <property type="protein sequence ID" value="PRQ45561"/>
    <property type="gene ID" value="RchiOBHm_Chr3g0492731"/>
</dbReference>
<dbReference type="GO" id="GO:0004222">
    <property type="term" value="F:metalloendopeptidase activity"/>
    <property type="evidence" value="ECO:0007669"/>
    <property type="project" value="UniProtKB-EC"/>
</dbReference>
<reference evidence="3 4" key="1">
    <citation type="journal article" date="2018" name="Nat. Genet.">
        <title>The Rosa genome provides new insights in the design of modern roses.</title>
        <authorList>
            <person name="Bendahmane M."/>
        </authorList>
    </citation>
    <scope>NUCLEOTIDE SEQUENCE [LARGE SCALE GENOMIC DNA]</scope>
    <source>
        <strain evidence="4">cv. Old Blush</strain>
    </source>
</reference>
<dbReference type="PANTHER" id="PTHR43690">
    <property type="entry name" value="NARDILYSIN"/>
    <property type="match status" value="1"/>
</dbReference>
<dbReference type="AlphaFoldDB" id="A0A2P6RGK7"/>
<dbReference type="Pfam" id="PF16187">
    <property type="entry name" value="Peptidase_M16_M"/>
    <property type="match status" value="1"/>
</dbReference>
<dbReference type="EMBL" id="PDCK01000041">
    <property type="protein sequence ID" value="PRQ45561.1"/>
    <property type="molecule type" value="Genomic_DNA"/>
</dbReference>
<dbReference type="InterPro" id="IPR011249">
    <property type="entry name" value="Metalloenz_LuxS/M16"/>
</dbReference>
<protein>
    <submittedName>
        <fullName evidence="3">Putative nardilysin</fullName>
        <ecNumber evidence="3">3.4.24.61</ecNumber>
    </submittedName>
</protein>
<dbReference type="SUPFAM" id="SSF63411">
    <property type="entry name" value="LuxS/MPP-like metallohydrolase"/>
    <property type="match status" value="1"/>
</dbReference>
<dbReference type="Proteomes" id="UP000238479">
    <property type="component" value="Chromosome 3"/>
</dbReference>
<feature type="domain" description="Peptidase M16 middle/third" evidence="2">
    <location>
        <begin position="14"/>
        <end position="107"/>
    </location>
</feature>
<dbReference type="EC" id="3.4.24.61" evidence="3"/>
<evidence type="ECO:0000313" key="3">
    <source>
        <dbReference type="EMBL" id="PRQ45561.1"/>
    </source>
</evidence>